<comment type="subcellular location">
    <subcellularLocation>
        <location evidence="1">Membrane</location>
        <topology evidence="1">Multi-pass membrane protein</topology>
    </subcellularLocation>
</comment>
<accession>A0ABU6X3R5</accession>
<evidence type="ECO:0000256" key="4">
    <source>
        <dbReference type="PROSITE-ProRule" id="PRU00282"/>
    </source>
</evidence>
<keyword evidence="7" id="KW-1185">Reference proteome</keyword>
<reference evidence="6 7" key="1">
    <citation type="journal article" date="2023" name="Plants (Basel)">
        <title>Bridging the Gap: Combining Genomics and Transcriptomics Approaches to Understand Stylosanthes scabra, an Orphan Legume from the Brazilian Caatinga.</title>
        <authorList>
            <person name="Ferreira-Neto J.R.C."/>
            <person name="da Silva M.D."/>
            <person name="Binneck E."/>
            <person name="de Melo N.F."/>
            <person name="da Silva R.H."/>
            <person name="de Melo A.L.T.M."/>
            <person name="Pandolfi V."/>
            <person name="Bustamante F.O."/>
            <person name="Brasileiro-Vidal A.C."/>
            <person name="Benko-Iseppon A.M."/>
        </authorList>
    </citation>
    <scope>NUCLEOTIDE SEQUENCE [LARGE SCALE GENOMIC DNA]</scope>
    <source>
        <tissue evidence="6">Leaves</tissue>
    </source>
</reference>
<dbReference type="InterPro" id="IPR023395">
    <property type="entry name" value="MCP_dom_sf"/>
</dbReference>
<organism evidence="6 7">
    <name type="scientific">Stylosanthes scabra</name>
    <dbReference type="NCBI Taxonomy" id="79078"/>
    <lineage>
        <taxon>Eukaryota</taxon>
        <taxon>Viridiplantae</taxon>
        <taxon>Streptophyta</taxon>
        <taxon>Embryophyta</taxon>
        <taxon>Tracheophyta</taxon>
        <taxon>Spermatophyta</taxon>
        <taxon>Magnoliopsida</taxon>
        <taxon>eudicotyledons</taxon>
        <taxon>Gunneridae</taxon>
        <taxon>Pentapetalae</taxon>
        <taxon>rosids</taxon>
        <taxon>fabids</taxon>
        <taxon>Fabales</taxon>
        <taxon>Fabaceae</taxon>
        <taxon>Papilionoideae</taxon>
        <taxon>50 kb inversion clade</taxon>
        <taxon>dalbergioids sensu lato</taxon>
        <taxon>Dalbergieae</taxon>
        <taxon>Pterocarpus clade</taxon>
        <taxon>Stylosanthes</taxon>
    </lineage>
</organism>
<dbReference type="PROSITE" id="PS50920">
    <property type="entry name" value="SOLCAR"/>
    <property type="match status" value="1"/>
</dbReference>
<dbReference type="SUPFAM" id="SSF103506">
    <property type="entry name" value="Mitochondrial carrier"/>
    <property type="match status" value="1"/>
</dbReference>
<dbReference type="Gene3D" id="1.50.40.10">
    <property type="entry name" value="Mitochondrial carrier domain"/>
    <property type="match status" value="1"/>
</dbReference>
<evidence type="ECO:0000256" key="5">
    <source>
        <dbReference type="RuleBase" id="RU000488"/>
    </source>
</evidence>
<evidence type="ECO:0000313" key="6">
    <source>
        <dbReference type="EMBL" id="MED6192011.1"/>
    </source>
</evidence>
<evidence type="ECO:0000256" key="2">
    <source>
        <dbReference type="ARBA" id="ARBA00022692"/>
    </source>
</evidence>
<name>A0ABU6X3R5_9FABA</name>
<protein>
    <submittedName>
        <fullName evidence="6">Uncharacterized protein</fullName>
    </submittedName>
</protein>
<evidence type="ECO:0000313" key="7">
    <source>
        <dbReference type="Proteomes" id="UP001341840"/>
    </source>
</evidence>
<keyword evidence="3 4" id="KW-0472">Membrane</keyword>
<proteinExistence type="inferred from homology"/>
<gene>
    <name evidence="6" type="ORF">PIB30_006156</name>
</gene>
<dbReference type="Proteomes" id="UP001341840">
    <property type="component" value="Unassembled WGS sequence"/>
</dbReference>
<feature type="repeat" description="Solcar" evidence="4">
    <location>
        <begin position="20"/>
        <end position="106"/>
    </location>
</feature>
<dbReference type="Pfam" id="PF00153">
    <property type="entry name" value="Mito_carr"/>
    <property type="match status" value="1"/>
</dbReference>
<evidence type="ECO:0000256" key="3">
    <source>
        <dbReference type="ARBA" id="ARBA00023136"/>
    </source>
</evidence>
<keyword evidence="5" id="KW-0813">Transport</keyword>
<keyword evidence="2 4" id="KW-0812">Transmembrane</keyword>
<dbReference type="InterPro" id="IPR018108">
    <property type="entry name" value="MCP_transmembrane"/>
</dbReference>
<evidence type="ECO:0000256" key="1">
    <source>
        <dbReference type="ARBA" id="ARBA00004141"/>
    </source>
</evidence>
<dbReference type="PANTHER" id="PTHR46080">
    <property type="entry name" value="MITOCHONDRIAL SUBSTRATE CARRIER FAMILY PROTEIN J"/>
    <property type="match status" value="1"/>
</dbReference>
<comment type="similarity">
    <text evidence="5">Belongs to the mitochondrial carrier (TC 2.A.29) family.</text>
</comment>
<sequence length="113" mass="12715">MSRFLGYDNPSDENTLSVQKIMLVQGTVGLIAGAPSSCITTTFDTIKTRLQVMGHENKSSIKQVAKDLMNEDGRKGFYRGFDSCFSWDKLGFKAIHIECYLFNMPYVANTIFI</sequence>
<dbReference type="PANTHER" id="PTHR46080:SF17">
    <property type="entry name" value="SUBSTRATE CARRIER FAMILY PROTEIN"/>
    <property type="match status" value="1"/>
</dbReference>
<dbReference type="EMBL" id="JASCZI010211461">
    <property type="protein sequence ID" value="MED6192011.1"/>
    <property type="molecule type" value="Genomic_DNA"/>
</dbReference>
<comment type="caution">
    <text evidence="6">The sequence shown here is derived from an EMBL/GenBank/DDBJ whole genome shotgun (WGS) entry which is preliminary data.</text>
</comment>